<dbReference type="GO" id="GO:0043386">
    <property type="term" value="P:mycotoxin biosynthetic process"/>
    <property type="evidence" value="ECO:0007669"/>
    <property type="project" value="InterPro"/>
</dbReference>
<dbReference type="OrthoDB" id="3687641at2759"/>
<feature type="compositionally biased region" description="Basic and acidic residues" evidence="2">
    <location>
        <begin position="7"/>
        <end position="21"/>
    </location>
</feature>
<sequence length="181" mass="21118">MLDDEGDTRFPENEKYKGQPRPELDEAWSSLLNGFNIRVPHHMAVQTGFESIELSDGSRDLWATPTVLHNLHCLKKIREAIWADHYQVLPLRESNGTILAHTDHCIDNLRQSIMCNADLTLYHYYWQNESVRPMPSVMSPHVCMDWTKLQNWLNKRKFSIYEEGLLVHPKYGPMDGAKWPT</sequence>
<evidence type="ECO:0000256" key="1">
    <source>
        <dbReference type="ARBA" id="ARBA00035112"/>
    </source>
</evidence>
<dbReference type="Pfam" id="PF11807">
    <property type="entry name" value="UstYa"/>
    <property type="match status" value="1"/>
</dbReference>
<evidence type="ECO:0000256" key="2">
    <source>
        <dbReference type="SAM" id="MobiDB-lite"/>
    </source>
</evidence>
<dbReference type="PANTHER" id="PTHR33365">
    <property type="entry name" value="YALI0B05434P"/>
    <property type="match status" value="1"/>
</dbReference>
<dbReference type="Proteomes" id="UP000799539">
    <property type="component" value="Unassembled WGS sequence"/>
</dbReference>
<evidence type="ECO:0000313" key="4">
    <source>
        <dbReference type="Proteomes" id="UP000799539"/>
    </source>
</evidence>
<protein>
    <recommendedName>
        <fullName evidence="5">Tat pathway signal sequence protein</fullName>
    </recommendedName>
</protein>
<name>A0A6A6EYR5_9PEZI</name>
<dbReference type="PANTHER" id="PTHR33365:SF7">
    <property type="entry name" value="TAT PATHWAY SIGNAL SEQUENCE"/>
    <property type="match status" value="1"/>
</dbReference>
<organism evidence="3 4">
    <name type="scientific">Cercospora zeae-maydis SCOH1-5</name>
    <dbReference type="NCBI Taxonomy" id="717836"/>
    <lineage>
        <taxon>Eukaryota</taxon>
        <taxon>Fungi</taxon>
        <taxon>Dikarya</taxon>
        <taxon>Ascomycota</taxon>
        <taxon>Pezizomycotina</taxon>
        <taxon>Dothideomycetes</taxon>
        <taxon>Dothideomycetidae</taxon>
        <taxon>Mycosphaerellales</taxon>
        <taxon>Mycosphaerellaceae</taxon>
        <taxon>Cercospora</taxon>
    </lineage>
</organism>
<evidence type="ECO:0008006" key="5">
    <source>
        <dbReference type="Google" id="ProtNLM"/>
    </source>
</evidence>
<reference evidence="3" key="1">
    <citation type="journal article" date="2020" name="Stud. Mycol.">
        <title>101 Dothideomycetes genomes: a test case for predicting lifestyles and emergence of pathogens.</title>
        <authorList>
            <person name="Haridas S."/>
            <person name="Albert R."/>
            <person name="Binder M."/>
            <person name="Bloem J."/>
            <person name="Labutti K."/>
            <person name="Salamov A."/>
            <person name="Andreopoulos B."/>
            <person name="Baker S."/>
            <person name="Barry K."/>
            <person name="Bills G."/>
            <person name="Bluhm B."/>
            <person name="Cannon C."/>
            <person name="Castanera R."/>
            <person name="Culley D."/>
            <person name="Daum C."/>
            <person name="Ezra D."/>
            <person name="Gonzalez J."/>
            <person name="Henrissat B."/>
            <person name="Kuo A."/>
            <person name="Liang C."/>
            <person name="Lipzen A."/>
            <person name="Lutzoni F."/>
            <person name="Magnuson J."/>
            <person name="Mondo S."/>
            <person name="Nolan M."/>
            <person name="Ohm R."/>
            <person name="Pangilinan J."/>
            <person name="Park H.-J."/>
            <person name="Ramirez L."/>
            <person name="Alfaro M."/>
            <person name="Sun H."/>
            <person name="Tritt A."/>
            <person name="Yoshinaga Y."/>
            <person name="Zwiers L.-H."/>
            <person name="Turgeon B."/>
            <person name="Goodwin S."/>
            <person name="Spatafora J."/>
            <person name="Crous P."/>
            <person name="Grigoriev I."/>
        </authorList>
    </citation>
    <scope>NUCLEOTIDE SEQUENCE</scope>
    <source>
        <strain evidence="3">SCOH1-5</strain>
    </source>
</reference>
<comment type="similarity">
    <text evidence="1">Belongs to the ustYa family.</text>
</comment>
<keyword evidence="4" id="KW-1185">Reference proteome</keyword>
<evidence type="ECO:0000313" key="3">
    <source>
        <dbReference type="EMBL" id="KAF2206323.1"/>
    </source>
</evidence>
<dbReference type="EMBL" id="ML992724">
    <property type="protein sequence ID" value="KAF2206323.1"/>
    <property type="molecule type" value="Genomic_DNA"/>
</dbReference>
<gene>
    <name evidence="3" type="ORF">CERZMDRAFT_53352</name>
</gene>
<feature type="region of interest" description="Disordered" evidence="2">
    <location>
        <begin position="1"/>
        <end position="21"/>
    </location>
</feature>
<accession>A0A6A6EYR5</accession>
<dbReference type="InterPro" id="IPR021765">
    <property type="entry name" value="UstYa-like"/>
</dbReference>
<proteinExistence type="inferred from homology"/>
<dbReference type="AlphaFoldDB" id="A0A6A6EYR5"/>